<evidence type="ECO:0000313" key="8">
    <source>
        <dbReference type="EMBL" id="KJK62529.1"/>
    </source>
</evidence>
<dbReference type="EMBL" id="JZEE01000618">
    <property type="protein sequence ID" value="KJK62529.1"/>
    <property type="molecule type" value="Genomic_DNA"/>
</dbReference>
<evidence type="ECO:0000313" key="9">
    <source>
        <dbReference type="Proteomes" id="UP000033540"/>
    </source>
</evidence>
<dbReference type="CDD" id="cd02219">
    <property type="entry name" value="cupin_YjlB-like"/>
    <property type="match status" value="1"/>
</dbReference>
<dbReference type="STRING" id="1403190.A0A0F0I441"/>
<dbReference type="PANTHER" id="PTHR43341">
    <property type="entry name" value="AMINO ACID PERMEASE"/>
    <property type="match status" value="1"/>
</dbReference>
<organism evidence="8 9">
    <name type="scientific">Aspergillus parasiticus (strain ATCC 56775 / NRRL 5862 / SRRC 143 / SU-1)</name>
    <dbReference type="NCBI Taxonomy" id="1403190"/>
    <lineage>
        <taxon>Eukaryota</taxon>
        <taxon>Fungi</taxon>
        <taxon>Dikarya</taxon>
        <taxon>Ascomycota</taxon>
        <taxon>Pezizomycotina</taxon>
        <taxon>Eurotiomycetes</taxon>
        <taxon>Eurotiomycetidae</taxon>
        <taxon>Eurotiales</taxon>
        <taxon>Aspergillaceae</taxon>
        <taxon>Aspergillus</taxon>
        <taxon>Aspergillus subgen. Circumdati</taxon>
    </lineage>
</organism>
<feature type="transmembrane region" description="Helical" evidence="5">
    <location>
        <begin position="530"/>
        <end position="551"/>
    </location>
</feature>
<dbReference type="OrthoDB" id="3900342at2759"/>
<feature type="transmembrane region" description="Helical" evidence="5">
    <location>
        <begin position="578"/>
        <end position="596"/>
    </location>
</feature>
<evidence type="ECO:0000256" key="4">
    <source>
        <dbReference type="ARBA" id="ARBA00023136"/>
    </source>
</evidence>
<keyword evidence="3 5" id="KW-1133">Transmembrane helix</keyword>
<sequence length="840" mass="92085">MPVNTVPPELIPVPLTGHSPNSDLPVSTFRGALIDRTFEGAIASVHTSEWPRGGHWKISREQLAATPHYHATTHEAYTVLKGSGTYLLGKSPLNPDADAQGNPVGVKFVARAGDVFIFPAGVTHFVTDTEDDYEIIGYYSLNDRNSLEEPYDIEYALDSVEETDRMREKCRQVPLPVHDPIYGKEGPLLSAWKRDAMLDSKNSLPAEPQLKDELEKTRDMGNMLHPSTSLNDGSMMETQDARNGQFHRSFSPRQVHIISLGSNIGSGVFIATGQALASGGPGNMVLAYGMVCSAVWAVLQSLSEMTIAFPVSGNYIDYADRWVDPALAFGAGFAEWLAWSAIVASEAGFFNVLVQYWAEGSLPLGATVTIFLAVCLFVFLLPNKAFAWFEYITSLIKIFLFLFIIVLSLALVLGAGPNGYMHHGETWTDRPAFLNGFTGFANCALLATWAVGDQVFIGIMGGEAESPRFSMAHATKLVPFRVNFIYMFSIVFITILVPSNDDRLLSGSGVAASPFVIAVQDAGIPVVPSILNAGMICGVLAISAEGIYLSSRVMRTMAHQRLVPEILAKVDSRGRPRWALVITSVFSVILSYIQLASGGVTVLNWLIAISSASFFTNWGIIAFTNWRFHCALKAQKDKLFSETYGWESTFWPSAPAWLMLVSLMLLACCVGCSVKPVDGLTFTAENFLQYTLGLWVIAGCSLAYKVIFRTPWRDPKTADCITGRRTLGAEEIMVLDCYYEQPRWRRFLTPEQVLAAIQSGKPTIIHYWDPNRGPESPVAPILEAEAASRPDLDVYIVDSGFVAPPHSPDDLCLTVLYANGTVVDEAQFDPGQVVSLFERS</sequence>
<dbReference type="Pfam" id="PF00190">
    <property type="entry name" value="Cupin_1"/>
    <property type="match status" value="1"/>
</dbReference>
<feature type="transmembrane region" description="Helical" evidence="5">
    <location>
        <begin position="649"/>
        <end position="667"/>
    </location>
</feature>
<dbReference type="InterPro" id="IPR004841">
    <property type="entry name" value="AA-permease/SLC12A_dom"/>
</dbReference>
<keyword evidence="4 5" id="KW-0472">Membrane</keyword>
<evidence type="ECO:0000259" key="6">
    <source>
        <dbReference type="Pfam" id="PF00190"/>
    </source>
</evidence>
<evidence type="ECO:0000256" key="2">
    <source>
        <dbReference type="ARBA" id="ARBA00022692"/>
    </source>
</evidence>
<feature type="transmembrane region" description="Helical" evidence="5">
    <location>
        <begin position="394"/>
        <end position="416"/>
    </location>
</feature>
<gene>
    <name evidence="8" type="ORF">P875_00095285</name>
</gene>
<dbReference type="GO" id="GO:0016020">
    <property type="term" value="C:membrane"/>
    <property type="evidence" value="ECO:0007669"/>
    <property type="project" value="UniProtKB-SubCell"/>
</dbReference>
<evidence type="ECO:0000256" key="3">
    <source>
        <dbReference type="ARBA" id="ARBA00022989"/>
    </source>
</evidence>
<dbReference type="InterPro" id="IPR006045">
    <property type="entry name" value="Cupin_1"/>
</dbReference>
<keyword evidence="2 5" id="KW-0812">Transmembrane</keyword>
<protein>
    <submittedName>
        <fullName evidence="8">Amino acid permease</fullName>
    </submittedName>
</protein>
<dbReference type="Gene3D" id="1.20.1740.10">
    <property type="entry name" value="Amino acid/polyamine transporter I"/>
    <property type="match status" value="1"/>
</dbReference>
<comment type="subcellular location">
    <subcellularLocation>
        <location evidence="1">Membrane</location>
        <topology evidence="1">Multi-pass membrane protein</topology>
    </subcellularLocation>
</comment>
<dbReference type="AlphaFoldDB" id="A0A0F0I441"/>
<dbReference type="InterPro" id="IPR050524">
    <property type="entry name" value="APC_YAT"/>
</dbReference>
<feature type="transmembrane region" description="Helical" evidence="5">
    <location>
        <begin position="602"/>
        <end position="628"/>
    </location>
</feature>
<evidence type="ECO:0000259" key="7">
    <source>
        <dbReference type="Pfam" id="PF00324"/>
    </source>
</evidence>
<dbReference type="Proteomes" id="UP000033540">
    <property type="component" value="Unassembled WGS sequence"/>
</dbReference>
<name>A0A0F0I441_ASPPU</name>
<dbReference type="InterPro" id="IPR014710">
    <property type="entry name" value="RmlC-like_jellyroll"/>
</dbReference>
<proteinExistence type="predicted"/>
<dbReference type="InterPro" id="IPR011051">
    <property type="entry name" value="RmlC_Cupin_sf"/>
</dbReference>
<dbReference type="Pfam" id="PF00324">
    <property type="entry name" value="AA_permease"/>
    <property type="match status" value="1"/>
</dbReference>
<feature type="transmembrane region" description="Helical" evidence="5">
    <location>
        <begin position="478"/>
        <end position="497"/>
    </location>
</feature>
<dbReference type="Gene3D" id="2.60.120.10">
    <property type="entry name" value="Jelly Rolls"/>
    <property type="match status" value="1"/>
</dbReference>
<feature type="domain" description="Cupin type-1" evidence="6">
    <location>
        <begin position="66"/>
        <end position="143"/>
    </location>
</feature>
<comment type="caution">
    <text evidence="8">The sequence shown here is derived from an EMBL/GenBank/DDBJ whole genome shotgun (WGS) entry which is preliminary data.</text>
</comment>
<feature type="transmembrane region" description="Helical" evidence="5">
    <location>
        <begin position="436"/>
        <end position="457"/>
    </location>
</feature>
<feature type="transmembrane region" description="Helical" evidence="5">
    <location>
        <begin position="687"/>
        <end position="707"/>
    </location>
</feature>
<dbReference type="PANTHER" id="PTHR43341:SF4">
    <property type="entry name" value="ARGININE PERMEASE CAN1-RELATED"/>
    <property type="match status" value="1"/>
</dbReference>
<reference evidence="8 9" key="1">
    <citation type="submission" date="2015-02" db="EMBL/GenBank/DDBJ databases">
        <title>Draft genome sequence of Aspergillus parasiticus SU-1.</title>
        <authorList>
            <person name="Yu J."/>
            <person name="Fedorova N."/>
            <person name="Yin Y."/>
            <person name="Losada L."/>
            <person name="Zafar N."/>
            <person name="Taujale R."/>
            <person name="Ehrlich K.C."/>
            <person name="Bhatnagar D."/>
            <person name="Cleveland T.E."/>
            <person name="Bennett J.W."/>
            <person name="Nierman W.C."/>
        </authorList>
    </citation>
    <scope>NUCLEOTIDE SEQUENCE [LARGE SCALE GENOMIC DNA]</scope>
    <source>
        <strain evidence="9">ATCC 56775 / NRRL 5862 / SRRC 143 / SU-1</strain>
    </source>
</reference>
<dbReference type="InterPro" id="IPR047121">
    <property type="entry name" value="YjiB-like"/>
</dbReference>
<evidence type="ECO:0000256" key="1">
    <source>
        <dbReference type="ARBA" id="ARBA00004141"/>
    </source>
</evidence>
<feature type="transmembrane region" description="Helical" evidence="5">
    <location>
        <begin position="364"/>
        <end position="382"/>
    </location>
</feature>
<dbReference type="GO" id="GO:0015171">
    <property type="term" value="F:amino acid transmembrane transporter activity"/>
    <property type="evidence" value="ECO:0007669"/>
    <property type="project" value="TreeGrafter"/>
</dbReference>
<accession>A0A0F0I441</accession>
<evidence type="ECO:0000256" key="5">
    <source>
        <dbReference type="SAM" id="Phobius"/>
    </source>
</evidence>
<dbReference type="SUPFAM" id="SSF51182">
    <property type="entry name" value="RmlC-like cupins"/>
    <property type="match status" value="1"/>
</dbReference>
<feature type="domain" description="Amino acid permease/ SLC12A" evidence="7">
    <location>
        <begin position="255"/>
        <end position="711"/>
    </location>
</feature>